<protein>
    <submittedName>
        <fullName evidence="1">Uncharacterized protein</fullName>
    </submittedName>
</protein>
<evidence type="ECO:0000313" key="2">
    <source>
        <dbReference type="Proteomes" id="UP000785679"/>
    </source>
</evidence>
<proteinExistence type="predicted"/>
<evidence type="ECO:0000313" key="1">
    <source>
        <dbReference type="EMBL" id="TNV81910.1"/>
    </source>
</evidence>
<dbReference type="Proteomes" id="UP000785679">
    <property type="component" value="Unassembled WGS sequence"/>
</dbReference>
<sequence>MILLIILIGHSQAYVTYDLDTKETLLSAIDSKIASLSQQGKCLIEHVGNNYTSFKCYTGAANNQSLVTLFETASLFKSNYWTKSYNATPDNVESVHERGTFTTILMPQSIVMLQRTTYARDEITFPVQQRAKLKTQPYFPPTIIQPISSCMCHCLIRRFKGRQMPR</sequence>
<reference evidence="1" key="1">
    <citation type="submission" date="2019-06" db="EMBL/GenBank/DDBJ databases">
        <authorList>
            <person name="Zheng W."/>
        </authorList>
    </citation>
    <scope>NUCLEOTIDE SEQUENCE</scope>
    <source>
        <strain evidence="1">QDHG01</strain>
    </source>
</reference>
<name>A0A8J8NX99_HALGN</name>
<comment type="caution">
    <text evidence="1">The sequence shown here is derived from an EMBL/GenBank/DDBJ whole genome shotgun (WGS) entry which is preliminary data.</text>
</comment>
<dbReference type="EMBL" id="RRYP01005579">
    <property type="protein sequence ID" value="TNV81910.1"/>
    <property type="molecule type" value="Genomic_DNA"/>
</dbReference>
<accession>A0A8J8NX99</accession>
<dbReference type="AlphaFoldDB" id="A0A8J8NX99"/>
<keyword evidence="2" id="KW-1185">Reference proteome</keyword>
<gene>
    <name evidence="1" type="ORF">FGO68_gene10647</name>
</gene>
<organism evidence="1 2">
    <name type="scientific">Halteria grandinella</name>
    <dbReference type="NCBI Taxonomy" id="5974"/>
    <lineage>
        <taxon>Eukaryota</taxon>
        <taxon>Sar</taxon>
        <taxon>Alveolata</taxon>
        <taxon>Ciliophora</taxon>
        <taxon>Intramacronucleata</taxon>
        <taxon>Spirotrichea</taxon>
        <taxon>Stichotrichia</taxon>
        <taxon>Sporadotrichida</taxon>
        <taxon>Halteriidae</taxon>
        <taxon>Halteria</taxon>
    </lineage>
</organism>